<dbReference type="GO" id="GO:0103026">
    <property type="term" value="F:fructose-1-phosphatase activity"/>
    <property type="evidence" value="ECO:0007669"/>
    <property type="project" value="RHEA"/>
</dbReference>
<comment type="cofactor">
    <cofactor evidence="1">
        <name>Mn(2+)</name>
        <dbReference type="ChEBI" id="CHEBI:29035"/>
    </cofactor>
    <cofactor evidence="1">
        <name>Ni(2+)</name>
        <dbReference type="ChEBI" id="CHEBI:49786"/>
    </cofactor>
</comment>
<evidence type="ECO:0000313" key="4">
    <source>
        <dbReference type="Proteomes" id="UP000235023"/>
    </source>
</evidence>
<keyword evidence="1" id="KW-0464">Manganese</keyword>
<keyword evidence="4" id="KW-1185">Reference proteome</keyword>
<dbReference type="GO" id="GO:0097023">
    <property type="term" value="F:fructose 6-phosphate aldolase activity"/>
    <property type="evidence" value="ECO:0007669"/>
    <property type="project" value="RHEA"/>
</dbReference>
<protein>
    <recommendedName>
        <fullName evidence="1">Sugar phosphate phosphatase</fullName>
        <ecNumber evidence="1">3.1.3.-</ecNumber>
    </recommendedName>
</protein>
<dbReference type="InterPro" id="IPR039763">
    <property type="entry name" value="ARMT1"/>
</dbReference>
<dbReference type="Pfam" id="PF01937">
    <property type="entry name" value="ARMT1-like_dom"/>
    <property type="match status" value="1"/>
</dbReference>
<evidence type="ECO:0000259" key="2">
    <source>
        <dbReference type="Pfam" id="PF01937"/>
    </source>
</evidence>
<comment type="function">
    <text evidence="1">Metal-dependent phosphatase that shows phosphatase activity against several substrates, including fructose-1-phosphate and fructose-6-phosphate. Its preference for fructose-1-phosphate, a strong glycating agent that causes DNA damage rather than a canonical yeast metabolite, suggests a damage-control function in hexose phosphate metabolism.</text>
</comment>
<comment type="similarity">
    <text evidence="1">Belongs to the damage-control phosphatase family. Sugar phosphate phosphatase III subfamily.</text>
</comment>
<dbReference type="Gene3D" id="1.20.930.60">
    <property type="match status" value="1"/>
</dbReference>
<dbReference type="OrthoDB" id="541375at2759"/>
<organism evidence="3 4">
    <name type="scientific">Aspergillus taichungensis</name>
    <dbReference type="NCBI Taxonomy" id="482145"/>
    <lineage>
        <taxon>Eukaryota</taxon>
        <taxon>Fungi</taxon>
        <taxon>Dikarya</taxon>
        <taxon>Ascomycota</taxon>
        <taxon>Pezizomycotina</taxon>
        <taxon>Eurotiomycetes</taxon>
        <taxon>Eurotiomycetidae</taxon>
        <taxon>Eurotiales</taxon>
        <taxon>Aspergillaceae</taxon>
        <taxon>Aspergillus</taxon>
        <taxon>Aspergillus subgen. Circumdati</taxon>
    </lineage>
</organism>
<sequence>MGSDAPDPANRSKSATTLAHERWPIILTGAINDLHRSVGDATGEDRCREGKTIIGALGALKYELQHNRRMIPLEDNDDENEPAIAASKQELQQRGYPAWYDAPWVFAECYLYRRMSTLFAKSEHWQDYEVFAPQKLASFQSAQSAVVELAIRDQEHRQLAAVETRADDEGMRSPGQAEKLLLGIATVRDGQGSLCMPEAVDQVGYGHPPLSEKELDAVRFLFGRWNRLGGDFSSYQRR</sequence>
<dbReference type="GO" id="GO:0006974">
    <property type="term" value="P:DNA damage response"/>
    <property type="evidence" value="ECO:0007669"/>
    <property type="project" value="TreeGrafter"/>
</dbReference>
<dbReference type="PANTHER" id="PTHR12260:SF6">
    <property type="entry name" value="DAMAGE-CONTROL PHOSPHATASE ARMT1"/>
    <property type="match status" value="1"/>
</dbReference>
<comment type="catalytic activity">
    <reaction evidence="1">
        <text>beta-D-fructose 1-phosphate + H2O = D-fructose + phosphate</text>
        <dbReference type="Rhea" id="RHEA:35603"/>
        <dbReference type="ChEBI" id="CHEBI:15377"/>
        <dbReference type="ChEBI" id="CHEBI:37721"/>
        <dbReference type="ChEBI" id="CHEBI:43474"/>
        <dbReference type="ChEBI" id="CHEBI:138881"/>
    </reaction>
</comment>
<proteinExistence type="inferred from homology"/>
<dbReference type="AlphaFoldDB" id="A0A2J5HX89"/>
<dbReference type="EC" id="3.1.3.-" evidence="1"/>
<dbReference type="InterPro" id="IPR002791">
    <property type="entry name" value="ARMT1-like_metal-bd"/>
</dbReference>
<gene>
    <name evidence="3" type="ORF">BDW42DRAFT_167560</name>
</gene>
<dbReference type="GO" id="GO:0046872">
    <property type="term" value="F:metal ion binding"/>
    <property type="evidence" value="ECO:0007669"/>
    <property type="project" value="UniProtKB-UniRule"/>
</dbReference>
<reference evidence="4" key="1">
    <citation type="submission" date="2017-12" db="EMBL/GenBank/DDBJ databases">
        <authorList>
            <consortium name="DOE Joint Genome Institute"/>
            <person name="Mondo S.J."/>
            <person name="Kjaerbolling I."/>
            <person name="Vesth T.C."/>
            <person name="Frisvad J.C."/>
            <person name="Nybo J.L."/>
            <person name="Theobald S."/>
            <person name="Kuo A."/>
            <person name="Bowyer P."/>
            <person name="Matsuda Y."/>
            <person name="Lyhne E.K."/>
            <person name="Kogle M.E."/>
            <person name="Clum A."/>
            <person name="Lipzen A."/>
            <person name="Salamov A."/>
            <person name="Ngan C.Y."/>
            <person name="Daum C."/>
            <person name="Chiniquy J."/>
            <person name="Barry K."/>
            <person name="LaButti K."/>
            <person name="Haridas S."/>
            <person name="Simmons B.A."/>
            <person name="Magnuson J.K."/>
            <person name="Mortensen U.H."/>
            <person name="Larsen T.O."/>
            <person name="Grigoriev I.V."/>
            <person name="Baker S.E."/>
            <person name="Andersen M.R."/>
            <person name="Nordberg H.P."/>
            <person name="Cantor M.N."/>
            <person name="Hua S.X."/>
        </authorList>
    </citation>
    <scope>NUCLEOTIDE SEQUENCE [LARGE SCALE GENOMIC DNA]</scope>
    <source>
        <strain evidence="4">IBT 19404</strain>
    </source>
</reference>
<evidence type="ECO:0000313" key="3">
    <source>
        <dbReference type="EMBL" id="PLN82077.1"/>
    </source>
</evidence>
<dbReference type="Proteomes" id="UP000235023">
    <property type="component" value="Unassembled WGS sequence"/>
</dbReference>
<name>A0A2J5HX89_9EURO</name>
<feature type="domain" description="Damage-control phosphatase ARMT1-like metal-binding" evidence="2">
    <location>
        <begin position="19"/>
        <end position="152"/>
    </location>
</feature>
<dbReference type="EMBL" id="KZ559530">
    <property type="protein sequence ID" value="PLN82077.1"/>
    <property type="molecule type" value="Genomic_DNA"/>
</dbReference>
<keyword evidence="1" id="KW-0479">Metal-binding</keyword>
<comment type="domain">
    <text evidence="1">Subfamily III proteins have a conserved RTxK motif about 40-50 residues from the C-terminus; the threonine may be replaced by serine or cysteine.</text>
</comment>
<dbReference type="PANTHER" id="PTHR12260">
    <property type="entry name" value="DAMAGE-CONTROL PHOSPHATASE ARMT1"/>
    <property type="match status" value="1"/>
</dbReference>
<comment type="catalytic activity">
    <reaction evidence="1">
        <text>beta-D-fructose 6-phosphate = dihydroxyacetone + D-glyceraldehyde 3-phosphate</text>
        <dbReference type="Rhea" id="RHEA:28002"/>
        <dbReference type="ChEBI" id="CHEBI:16016"/>
        <dbReference type="ChEBI" id="CHEBI:57634"/>
        <dbReference type="ChEBI" id="CHEBI:59776"/>
    </reaction>
</comment>
<evidence type="ECO:0000256" key="1">
    <source>
        <dbReference type="RuleBase" id="RU367030"/>
    </source>
</evidence>
<accession>A0A2J5HX89</accession>
<keyword evidence="1" id="KW-0378">Hydrolase</keyword>
<dbReference type="GO" id="GO:0005634">
    <property type="term" value="C:nucleus"/>
    <property type="evidence" value="ECO:0007669"/>
    <property type="project" value="TreeGrafter"/>
</dbReference>